<protein>
    <recommendedName>
        <fullName evidence="1">F-box domain-containing protein</fullName>
    </recommendedName>
</protein>
<proteinExistence type="predicted"/>
<dbReference type="Proteomes" id="UP000030689">
    <property type="component" value="Unassembled WGS sequence"/>
</dbReference>
<dbReference type="CDD" id="cd22157">
    <property type="entry name" value="F-box_AtFBW1-like"/>
    <property type="match status" value="1"/>
</dbReference>
<organism evidence="2 3">
    <name type="scientific">Eutrema salsugineum</name>
    <name type="common">Saltwater cress</name>
    <name type="synonym">Sisymbrium salsugineum</name>
    <dbReference type="NCBI Taxonomy" id="72664"/>
    <lineage>
        <taxon>Eukaryota</taxon>
        <taxon>Viridiplantae</taxon>
        <taxon>Streptophyta</taxon>
        <taxon>Embryophyta</taxon>
        <taxon>Tracheophyta</taxon>
        <taxon>Spermatophyta</taxon>
        <taxon>Magnoliopsida</taxon>
        <taxon>eudicotyledons</taxon>
        <taxon>Gunneridae</taxon>
        <taxon>Pentapetalae</taxon>
        <taxon>rosids</taxon>
        <taxon>malvids</taxon>
        <taxon>Brassicales</taxon>
        <taxon>Brassicaceae</taxon>
        <taxon>Eutremeae</taxon>
        <taxon>Eutrema</taxon>
    </lineage>
</organism>
<dbReference type="EMBL" id="KI517435">
    <property type="protein sequence ID" value="ESQ45595.1"/>
    <property type="molecule type" value="Genomic_DNA"/>
</dbReference>
<keyword evidence="3" id="KW-1185">Reference proteome</keyword>
<dbReference type="Gramene" id="ESQ45595">
    <property type="protein sequence ID" value="ESQ45595"/>
    <property type="gene ID" value="EUTSA_v10010425mg"/>
</dbReference>
<feature type="domain" description="F-box" evidence="1">
    <location>
        <begin position="25"/>
        <end position="74"/>
    </location>
</feature>
<dbReference type="Gene3D" id="1.20.1280.50">
    <property type="match status" value="1"/>
</dbReference>
<reference evidence="2 3" key="1">
    <citation type="journal article" date="2013" name="Front. Plant Sci.">
        <title>The Reference Genome of the Halophytic Plant Eutrema salsugineum.</title>
        <authorList>
            <person name="Yang R."/>
            <person name="Jarvis D.E."/>
            <person name="Chen H."/>
            <person name="Beilstein M.A."/>
            <person name="Grimwood J."/>
            <person name="Jenkins J."/>
            <person name="Shu S."/>
            <person name="Prochnik S."/>
            <person name="Xin M."/>
            <person name="Ma C."/>
            <person name="Schmutz J."/>
            <person name="Wing R.A."/>
            <person name="Mitchell-Olds T."/>
            <person name="Schumaker K.S."/>
            <person name="Wang X."/>
        </authorList>
    </citation>
    <scope>NUCLEOTIDE SEQUENCE [LARGE SCALE GENOMIC DNA]</scope>
</reference>
<dbReference type="Pfam" id="PF00646">
    <property type="entry name" value="F-box"/>
    <property type="match status" value="1"/>
</dbReference>
<dbReference type="PROSITE" id="PS50181">
    <property type="entry name" value="FBOX"/>
    <property type="match status" value="1"/>
</dbReference>
<dbReference type="PANTHER" id="PTHR31111">
    <property type="entry name" value="BNAA05G37150D PROTEIN-RELATED"/>
    <property type="match status" value="1"/>
</dbReference>
<gene>
    <name evidence="2" type="ORF">EUTSA_v10010425mg</name>
</gene>
<dbReference type="NCBIfam" id="TIGR01640">
    <property type="entry name" value="F_box_assoc_1"/>
    <property type="match status" value="1"/>
</dbReference>
<dbReference type="SMART" id="SM00256">
    <property type="entry name" value="FBOX"/>
    <property type="match status" value="1"/>
</dbReference>
<dbReference type="InterPro" id="IPR013187">
    <property type="entry name" value="F-box-assoc_dom_typ3"/>
</dbReference>
<dbReference type="OMA" id="FRCASKD"/>
<sequence>MEKQKGHVSKDEVRLNTHSLNALGEKSGSMIPTDLIVEILSRLPAKSIARFCCVSKNWSFILCRKDFTDLFLKMSSARPRLLFILQLKRKFLFLSTPQPLYPDQNSSPIVLDHYMSVSTEDSFFGVTRPVCGWLCSKDKNPMICNPSTGQCITLPKVTLTEERLRVHTNLGYDPVDKLFKVLCVSKDGCRVLTFGNGEMSWRMIDCPVPHRPLRNGICINGVLYYTAASPVNGMPYPIVMGFGHLMLTCFDIRFEKFTFLAVDDPILKAKLINYNGKLGAVLPSDSVSFFKGSTTSLQLWVLDDAENQKWSKHIYVLPPLWRDVVGNKTMLHIVGMSGAGEFVFAPNYHEFGPYIFFYNVVRDTVIRVEIQLGTVASKCPNIDTFVDHVQDVKLMEALRRSS</sequence>
<dbReference type="eggNOG" id="ENOG502SNHU">
    <property type="taxonomic scope" value="Eukaryota"/>
</dbReference>
<dbReference type="InterPro" id="IPR036047">
    <property type="entry name" value="F-box-like_dom_sf"/>
</dbReference>
<evidence type="ECO:0000259" key="1">
    <source>
        <dbReference type="PROSITE" id="PS50181"/>
    </source>
</evidence>
<dbReference type="InterPro" id="IPR017451">
    <property type="entry name" value="F-box-assoc_interact_dom"/>
</dbReference>
<dbReference type="KEGG" id="eus:EUTSA_v10010425mg"/>
<evidence type="ECO:0000313" key="2">
    <source>
        <dbReference type="EMBL" id="ESQ45595.1"/>
    </source>
</evidence>
<dbReference type="InterPro" id="IPR001810">
    <property type="entry name" value="F-box_dom"/>
</dbReference>
<accession>V4L5J3</accession>
<dbReference type="PANTHER" id="PTHR31111:SF125">
    <property type="entry name" value="F-BOX PROTEIN CPR30-LIKE"/>
    <property type="match status" value="1"/>
</dbReference>
<name>V4L5J3_EUTSA</name>
<dbReference type="OrthoDB" id="687122at2759"/>
<dbReference type="SUPFAM" id="SSF81383">
    <property type="entry name" value="F-box domain"/>
    <property type="match status" value="1"/>
</dbReference>
<evidence type="ECO:0000313" key="3">
    <source>
        <dbReference type="Proteomes" id="UP000030689"/>
    </source>
</evidence>
<dbReference type="Pfam" id="PF08268">
    <property type="entry name" value="FBA_3"/>
    <property type="match status" value="1"/>
</dbReference>
<dbReference type="AlphaFoldDB" id="V4L5J3"/>